<reference evidence="9 10" key="1">
    <citation type="submission" date="2019-05" db="EMBL/GenBank/DDBJ databases">
        <title>Nesterenkonia sp. GY074 isolated from the Southern Atlantic Ocean.</title>
        <authorList>
            <person name="Zhang G."/>
        </authorList>
    </citation>
    <scope>NUCLEOTIDE SEQUENCE [LARGE SCALE GENOMIC DNA]</scope>
    <source>
        <strain evidence="9 10">GY074</strain>
    </source>
</reference>
<accession>A0A5R9BEW4</accession>
<dbReference type="Proteomes" id="UP000310458">
    <property type="component" value="Unassembled WGS sequence"/>
</dbReference>
<organism evidence="9 10">
    <name type="scientific">Nesterenkonia salmonea</name>
    <dbReference type="NCBI Taxonomy" id="1804987"/>
    <lineage>
        <taxon>Bacteria</taxon>
        <taxon>Bacillati</taxon>
        <taxon>Actinomycetota</taxon>
        <taxon>Actinomycetes</taxon>
        <taxon>Micrococcales</taxon>
        <taxon>Micrococcaceae</taxon>
        <taxon>Nesterenkonia</taxon>
    </lineage>
</organism>
<evidence type="ECO:0000256" key="6">
    <source>
        <dbReference type="ARBA" id="ARBA00023316"/>
    </source>
</evidence>
<evidence type="ECO:0000313" key="10">
    <source>
        <dbReference type="Proteomes" id="UP000310458"/>
    </source>
</evidence>
<name>A0A5R9BEW4_9MICC</name>
<evidence type="ECO:0000256" key="4">
    <source>
        <dbReference type="ARBA" id="ARBA00023136"/>
    </source>
</evidence>
<evidence type="ECO:0000313" key="9">
    <source>
        <dbReference type="EMBL" id="TLP99108.1"/>
    </source>
</evidence>
<dbReference type="InterPro" id="IPR003770">
    <property type="entry name" value="MLTG-like"/>
</dbReference>
<dbReference type="EMBL" id="VAVZ01000006">
    <property type="protein sequence ID" value="TLP99108.1"/>
    <property type="molecule type" value="Genomic_DNA"/>
</dbReference>
<dbReference type="GO" id="GO:0071555">
    <property type="term" value="P:cell wall organization"/>
    <property type="evidence" value="ECO:0007669"/>
    <property type="project" value="UniProtKB-KW"/>
</dbReference>
<dbReference type="PANTHER" id="PTHR30518">
    <property type="entry name" value="ENDOLYTIC MUREIN TRANSGLYCOSYLASE"/>
    <property type="match status" value="1"/>
</dbReference>
<evidence type="ECO:0000256" key="3">
    <source>
        <dbReference type="ARBA" id="ARBA00022989"/>
    </source>
</evidence>
<evidence type="ECO:0000256" key="2">
    <source>
        <dbReference type="ARBA" id="ARBA00022692"/>
    </source>
</evidence>
<keyword evidence="6 7" id="KW-0961">Cell wall biogenesis/degradation</keyword>
<keyword evidence="1 7" id="KW-1003">Cell membrane</keyword>
<keyword evidence="5 7" id="KW-0456">Lyase</keyword>
<dbReference type="OrthoDB" id="9814591at2"/>
<evidence type="ECO:0000256" key="1">
    <source>
        <dbReference type="ARBA" id="ARBA00022475"/>
    </source>
</evidence>
<dbReference type="PANTHER" id="PTHR30518:SF2">
    <property type="entry name" value="ENDOLYTIC MUREIN TRANSGLYCOSYLASE"/>
    <property type="match status" value="1"/>
</dbReference>
<proteinExistence type="inferred from homology"/>
<comment type="catalytic activity">
    <reaction evidence="7">
        <text>a peptidoglycan chain = a peptidoglycan chain with N-acetyl-1,6-anhydromuramyl-[peptide] at the reducing end + a peptidoglycan chain with N-acetylglucosamine at the non-reducing end.</text>
        <dbReference type="EC" id="4.2.2.29"/>
    </reaction>
</comment>
<feature type="region of interest" description="Disordered" evidence="8">
    <location>
        <begin position="1"/>
        <end position="214"/>
    </location>
</feature>
<keyword evidence="4 7" id="KW-0472">Membrane</keyword>
<feature type="compositionally biased region" description="Low complexity" evidence="8">
    <location>
        <begin position="81"/>
        <end position="95"/>
    </location>
</feature>
<dbReference type="HAMAP" id="MF_02065">
    <property type="entry name" value="MltG"/>
    <property type="match status" value="1"/>
</dbReference>
<keyword evidence="2 7" id="KW-0812">Transmembrane</keyword>
<dbReference type="Gene3D" id="3.30.1490.480">
    <property type="entry name" value="Endolytic murein transglycosylase"/>
    <property type="match status" value="1"/>
</dbReference>
<protein>
    <recommendedName>
        <fullName evidence="7">Endolytic murein transglycosylase</fullName>
        <ecNumber evidence="7">4.2.2.29</ecNumber>
    </recommendedName>
    <alternativeName>
        <fullName evidence="7">Peptidoglycan lytic transglycosylase</fullName>
    </alternativeName>
    <alternativeName>
        <fullName evidence="7">Peptidoglycan polymerization terminase</fullName>
    </alternativeName>
</protein>
<comment type="similarity">
    <text evidence="7">Belongs to the transglycosylase MltG family.</text>
</comment>
<sequence length="650" mass="70943">MSDEQPPELGSRRRRREIREARERERAAQRERESAVRRLSNSSTADTTSAGRRSGADGAPDLFDQETTTPKDQRRSSPPKATRSGSTRSATSAGSPIADQGFTSRRERRLQTQQQQTVAPAQSAQSAPSSHSAATAEPQEKTQSHHEPATQAISVPPQASPEPAERASRERSAEEYAVPSPAPTSPSASPSTPFEDVVAPKSPASPMPEQPEPAYEYEDHDEFDWDGAYDDEYYDHDENGAPVLVGASGYGRGYQTVAPMEGHVNRDLLMKRRSKRRRRNITLTVALGGFAALMIAFVMILQSLLGGDEVTDYETVAGEEVEFEIFEEEGLASVQNRLVDQGIVASADAFQSALEDLDAGVAHHAGTYELYEQMPAEDAVEVIFAEGVRVGYVNINAGFRLDETLEAVAAGAEIPLEELEELNQNPQQFGLPEQAENLEGFLAPGEYQPGVDASAEDVLQSMVDPTLERLEELGITDSDEQWDTMIVASLITAEANNTISEERTRDERLEDYRIMAGAIENRLEPDQTETDGLLQIDAAVNYGLGLSGDLHFPEEERLNPDNDYNTYVHPGLPPGPIGVPVADTVEAAANPTETDAFYWVTVNPVTGETRFNATLAEHEEDTQEFLQFCQENEGACGPGDVDAAEDELDG</sequence>
<dbReference type="GO" id="GO:0005886">
    <property type="term" value="C:plasma membrane"/>
    <property type="evidence" value="ECO:0007669"/>
    <property type="project" value="UniProtKB-SubCell"/>
</dbReference>
<evidence type="ECO:0000256" key="5">
    <source>
        <dbReference type="ARBA" id="ARBA00023239"/>
    </source>
</evidence>
<feature type="site" description="Important for catalytic activity" evidence="7">
    <location>
        <position position="494"/>
    </location>
</feature>
<dbReference type="GO" id="GO:0008932">
    <property type="term" value="F:lytic endotransglycosylase activity"/>
    <property type="evidence" value="ECO:0007669"/>
    <property type="project" value="UniProtKB-UniRule"/>
</dbReference>
<feature type="compositionally biased region" description="Basic and acidic residues" evidence="8">
    <location>
        <begin position="138"/>
        <end position="148"/>
    </location>
</feature>
<feature type="compositionally biased region" description="Basic and acidic residues" evidence="8">
    <location>
        <begin position="163"/>
        <end position="174"/>
    </location>
</feature>
<dbReference type="Pfam" id="PF02618">
    <property type="entry name" value="YceG"/>
    <property type="match status" value="1"/>
</dbReference>
<feature type="transmembrane region" description="Helical" evidence="7">
    <location>
        <begin position="280"/>
        <end position="301"/>
    </location>
</feature>
<evidence type="ECO:0000256" key="7">
    <source>
        <dbReference type="HAMAP-Rule" id="MF_02065"/>
    </source>
</evidence>
<comment type="subcellular location">
    <subcellularLocation>
        <location evidence="7">Cell membrane</location>
        <topology evidence="7">Single-pass membrane protein</topology>
    </subcellularLocation>
</comment>
<comment type="function">
    <text evidence="7">Functions as a peptidoglycan terminase that cleaves nascent peptidoglycan strands endolytically to terminate their elongation.</text>
</comment>
<dbReference type="GO" id="GO:0009252">
    <property type="term" value="P:peptidoglycan biosynthetic process"/>
    <property type="evidence" value="ECO:0007669"/>
    <property type="project" value="UniProtKB-UniRule"/>
</dbReference>
<dbReference type="EC" id="4.2.2.29" evidence="7"/>
<keyword evidence="10" id="KW-1185">Reference proteome</keyword>
<gene>
    <name evidence="7" type="primary">mltG</name>
    <name evidence="9" type="ORF">FEF26_03420</name>
</gene>
<dbReference type="AlphaFoldDB" id="A0A5R9BEW4"/>
<comment type="caution">
    <text evidence="9">The sequence shown here is derived from an EMBL/GenBank/DDBJ whole genome shotgun (WGS) entry which is preliminary data.</text>
</comment>
<evidence type="ECO:0000256" key="8">
    <source>
        <dbReference type="SAM" id="MobiDB-lite"/>
    </source>
</evidence>
<feature type="compositionally biased region" description="Basic and acidic residues" evidence="8">
    <location>
        <begin position="17"/>
        <end position="36"/>
    </location>
</feature>
<feature type="compositionally biased region" description="Low complexity" evidence="8">
    <location>
        <begin position="111"/>
        <end position="136"/>
    </location>
</feature>
<keyword evidence="3 7" id="KW-1133">Transmembrane helix</keyword>
<dbReference type="RefSeq" id="WP_138252141.1">
    <property type="nucleotide sequence ID" value="NZ_VAVZ01000006.1"/>
</dbReference>
<feature type="compositionally biased region" description="Polar residues" evidence="8">
    <location>
        <begin position="39"/>
        <end position="51"/>
    </location>
</feature>